<evidence type="ECO:0000256" key="1">
    <source>
        <dbReference type="SAM" id="SignalP"/>
    </source>
</evidence>
<feature type="signal peptide" evidence="1">
    <location>
        <begin position="1"/>
        <end position="17"/>
    </location>
</feature>
<evidence type="ECO:0008006" key="4">
    <source>
        <dbReference type="Google" id="ProtNLM"/>
    </source>
</evidence>
<keyword evidence="3" id="KW-1185">Reference proteome</keyword>
<accession>A0AA36DPK5</accession>
<gene>
    <name evidence="2" type="ORF">CYNAS_LOCUS3014</name>
</gene>
<evidence type="ECO:0000313" key="3">
    <source>
        <dbReference type="Proteomes" id="UP001176961"/>
    </source>
</evidence>
<reference evidence="2" key="1">
    <citation type="submission" date="2023-07" db="EMBL/GenBank/DDBJ databases">
        <authorList>
            <consortium name="CYATHOMIX"/>
        </authorList>
    </citation>
    <scope>NUCLEOTIDE SEQUENCE</scope>
    <source>
        <strain evidence="2">N/A</strain>
    </source>
</reference>
<name>A0AA36DPK5_CYLNA</name>
<proteinExistence type="predicted"/>
<dbReference type="AlphaFoldDB" id="A0AA36DPK5"/>
<organism evidence="2 3">
    <name type="scientific">Cylicocyclus nassatus</name>
    <name type="common">Nematode worm</name>
    <dbReference type="NCBI Taxonomy" id="53992"/>
    <lineage>
        <taxon>Eukaryota</taxon>
        <taxon>Metazoa</taxon>
        <taxon>Ecdysozoa</taxon>
        <taxon>Nematoda</taxon>
        <taxon>Chromadorea</taxon>
        <taxon>Rhabditida</taxon>
        <taxon>Rhabditina</taxon>
        <taxon>Rhabditomorpha</taxon>
        <taxon>Strongyloidea</taxon>
        <taxon>Strongylidae</taxon>
        <taxon>Cylicocyclus</taxon>
    </lineage>
</organism>
<sequence length="152" mass="17467">MAIFCLWIVLPISVCSVQNPVSDGLPAMKRSAEDVGTEKCLMPAKNCSRFQYRRPLCRSMVNTFARGDTVEPTYSCPLEVKVRKYLKAKRSENKYEKVDRRKYFVMIVSYTVTYDSSIHTYTNNVIEAAERSVKDLNEVLKETKVVSYATTR</sequence>
<comment type="caution">
    <text evidence="2">The sequence shown here is derived from an EMBL/GenBank/DDBJ whole genome shotgun (WGS) entry which is preliminary data.</text>
</comment>
<dbReference type="EMBL" id="CATQJL010000001">
    <property type="protein sequence ID" value="CAJ0591031.1"/>
    <property type="molecule type" value="Genomic_DNA"/>
</dbReference>
<keyword evidence="1" id="KW-0732">Signal</keyword>
<dbReference type="Proteomes" id="UP001176961">
    <property type="component" value="Unassembled WGS sequence"/>
</dbReference>
<protein>
    <recommendedName>
        <fullName evidence="4">Secreted protein</fullName>
    </recommendedName>
</protein>
<evidence type="ECO:0000313" key="2">
    <source>
        <dbReference type="EMBL" id="CAJ0591031.1"/>
    </source>
</evidence>
<feature type="chain" id="PRO_5041440158" description="Secreted protein" evidence="1">
    <location>
        <begin position="18"/>
        <end position="152"/>
    </location>
</feature>